<gene>
    <name evidence="1" type="ORF">RPERSI_LOCUS28206</name>
</gene>
<evidence type="ECO:0000313" key="1">
    <source>
        <dbReference type="EMBL" id="CAG8831615.1"/>
    </source>
</evidence>
<accession>A0ACA9S8G2</accession>
<reference evidence="1" key="1">
    <citation type="submission" date="2021-06" db="EMBL/GenBank/DDBJ databases">
        <authorList>
            <person name="Kallberg Y."/>
            <person name="Tangrot J."/>
            <person name="Rosling A."/>
        </authorList>
    </citation>
    <scope>NUCLEOTIDE SEQUENCE</scope>
    <source>
        <strain evidence="1">MA461A</strain>
    </source>
</reference>
<feature type="non-terminal residue" evidence="1">
    <location>
        <position position="1"/>
    </location>
</feature>
<dbReference type="EMBL" id="CAJVQC010101857">
    <property type="protein sequence ID" value="CAG8831615.1"/>
    <property type="molecule type" value="Genomic_DNA"/>
</dbReference>
<protein>
    <submittedName>
        <fullName evidence="1">24605_t:CDS:1</fullName>
    </submittedName>
</protein>
<name>A0ACA9S8G2_9GLOM</name>
<feature type="non-terminal residue" evidence="1">
    <location>
        <position position="251"/>
    </location>
</feature>
<proteinExistence type="predicted"/>
<evidence type="ECO:0000313" key="2">
    <source>
        <dbReference type="Proteomes" id="UP000789920"/>
    </source>
</evidence>
<organism evidence="1 2">
    <name type="scientific">Racocetra persica</name>
    <dbReference type="NCBI Taxonomy" id="160502"/>
    <lineage>
        <taxon>Eukaryota</taxon>
        <taxon>Fungi</taxon>
        <taxon>Fungi incertae sedis</taxon>
        <taxon>Mucoromycota</taxon>
        <taxon>Glomeromycotina</taxon>
        <taxon>Glomeromycetes</taxon>
        <taxon>Diversisporales</taxon>
        <taxon>Gigasporaceae</taxon>
        <taxon>Racocetra</taxon>
    </lineage>
</organism>
<comment type="caution">
    <text evidence="1">The sequence shown here is derived from an EMBL/GenBank/DDBJ whole genome shotgun (WGS) entry which is preliminary data.</text>
</comment>
<sequence>NDNPFIVIKFIKFSTSGSVIQTGTANTVYLPNTLKKIFHSIVIPLKYGGYLYYDEFNQSLGFICNIDKECNSFEIPADTREHYSSSASYDVFGNNTVWIAMNSVYSQNWYIITKDAEYFFNNYGFNNPAILSTKPEQDKTLTSLSTYENINITITFFTTIALSTGNLTVFQVINESNYLLRQIYPASDCNIIQTTNTTSCKVLSSTFNRINSIYIITVDDNFVKTLSFDEPLTGVKRNIWRVKTPLLYGTE</sequence>
<dbReference type="Proteomes" id="UP000789920">
    <property type="component" value="Unassembled WGS sequence"/>
</dbReference>
<keyword evidence="2" id="KW-1185">Reference proteome</keyword>